<organism evidence="1 2">
    <name type="scientific">Mycobacterium scrofulaceum</name>
    <dbReference type="NCBI Taxonomy" id="1783"/>
    <lineage>
        <taxon>Bacteria</taxon>
        <taxon>Bacillati</taxon>
        <taxon>Actinomycetota</taxon>
        <taxon>Actinomycetes</taxon>
        <taxon>Mycobacteriales</taxon>
        <taxon>Mycobacteriaceae</taxon>
        <taxon>Mycobacterium</taxon>
    </lineage>
</organism>
<dbReference type="RefSeq" id="WP_083174945.1">
    <property type="nucleotide sequence ID" value="NZ_MVIJ01000002.1"/>
</dbReference>
<dbReference type="OrthoDB" id="839783at2"/>
<evidence type="ECO:0000313" key="2">
    <source>
        <dbReference type="Proteomes" id="UP000192601"/>
    </source>
</evidence>
<gene>
    <name evidence="1" type="ORF">BST44_02675</name>
</gene>
<sequence>MDGFDYQPQGGVLSEWLLEVSGYEDPVLNGQLDLIPPRGLVEVEDTIRLWERDYAEDTGAHATRICGGYGWREFHWRNGALHRYEWKHVLIDMRCRICMRPQIARVYMVTDEVWESSGLSGWPCWRCLEDAIERRLVPEDFKPGLPCNSEQGNHEPELRARIGLAE</sequence>
<name>A0A1X0KLJ3_MYCSC</name>
<comment type="caution">
    <text evidence="1">The sequence shown here is derived from an EMBL/GenBank/DDBJ whole genome shotgun (WGS) entry which is preliminary data.</text>
</comment>
<accession>A0A1X0KLJ3</accession>
<reference evidence="1 2" key="1">
    <citation type="submission" date="2017-02" db="EMBL/GenBank/DDBJ databases">
        <title>The new phylogeny of genus Mycobacterium.</title>
        <authorList>
            <person name="Tortoli E."/>
            <person name="Trovato A."/>
            <person name="Cirillo D.M."/>
        </authorList>
    </citation>
    <scope>NUCLEOTIDE SEQUENCE [LARGE SCALE GENOMIC DNA]</scope>
    <source>
        <strain evidence="1 2">DSM 43992</strain>
    </source>
</reference>
<keyword evidence="2" id="KW-1185">Reference proteome</keyword>
<dbReference type="AlphaFoldDB" id="A0A1X0KLJ3"/>
<protein>
    <submittedName>
        <fullName evidence="1">Uncharacterized protein</fullName>
    </submittedName>
</protein>
<evidence type="ECO:0000313" key="1">
    <source>
        <dbReference type="EMBL" id="ORB75839.1"/>
    </source>
</evidence>
<dbReference type="EMBL" id="MVIJ01000002">
    <property type="protein sequence ID" value="ORB75839.1"/>
    <property type="molecule type" value="Genomic_DNA"/>
</dbReference>
<dbReference type="STRING" id="1783.BST44_02675"/>
<proteinExistence type="predicted"/>
<dbReference type="Proteomes" id="UP000192601">
    <property type="component" value="Unassembled WGS sequence"/>
</dbReference>